<protein>
    <submittedName>
        <fullName evidence="1">Uncharacterized protein</fullName>
    </submittedName>
</protein>
<evidence type="ECO:0000313" key="2">
    <source>
        <dbReference type="Proteomes" id="UP000060630"/>
    </source>
</evidence>
<accession>A0A106QBT0</accession>
<dbReference type="EMBL" id="LPHD01000049">
    <property type="protein sequence ID" value="KWA84085.1"/>
    <property type="molecule type" value="Genomic_DNA"/>
</dbReference>
<reference evidence="1 2" key="1">
    <citation type="submission" date="2015-11" db="EMBL/GenBank/DDBJ databases">
        <title>Expanding the genomic diversity of Burkholderia species for the development of highly accurate diagnostics.</title>
        <authorList>
            <person name="Sahl J."/>
            <person name="Keim P."/>
            <person name="Wagner D."/>
        </authorList>
    </citation>
    <scope>NUCLEOTIDE SEQUENCE [LARGE SCALE GENOMIC DNA]</scope>
    <source>
        <strain evidence="1 2">MSMB2087WGS</strain>
    </source>
</reference>
<sequence>MSSESILGLQWADLNPPEFRLRVVLKHGAEAVLTYPDTPEGRQQVCLAIEALPLISEELSADIRLPSVDHVCEAVAAELPAGLKVPPKALEEICFAVMKRDAEYAGDFYEVLVGLIVEHHSAQGVRRALFSDDQGGTRSYLALHFSHVDGMKTQA</sequence>
<proteinExistence type="predicted"/>
<dbReference type="RefSeq" id="WP_060192482.1">
    <property type="nucleotide sequence ID" value="NZ_LPHD01000049.1"/>
</dbReference>
<gene>
    <name evidence="1" type="ORF">WL29_22225</name>
</gene>
<evidence type="ECO:0000313" key="1">
    <source>
        <dbReference type="EMBL" id="KWA84085.1"/>
    </source>
</evidence>
<dbReference type="AlphaFoldDB" id="A0A106QBT0"/>
<name>A0A106QBT0_9BURK</name>
<dbReference type="Proteomes" id="UP000060630">
    <property type="component" value="Unassembled WGS sequence"/>
</dbReference>
<organism evidence="1 2">
    <name type="scientific">Burkholderia ubonensis</name>
    <dbReference type="NCBI Taxonomy" id="101571"/>
    <lineage>
        <taxon>Bacteria</taxon>
        <taxon>Pseudomonadati</taxon>
        <taxon>Pseudomonadota</taxon>
        <taxon>Betaproteobacteria</taxon>
        <taxon>Burkholderiales</taxon>
        <taxon>Burkholderiaceae</taxon>
        <taxon>Burkholderia</taxon>
        <taxon>Burkholderia cepacia complex</taxon>
    </lineage>
</organism>
<comment type="caution">
    <text evidence="1">The sequence shown here is derived from an EMBL/GenBank/DDBJ whole genome shotgun (WGS) entry which is preliminary data.</text>
</comment>